<dbReference type="RefSeq" id="WP_066481987.1">
    <property type="nucleotide sequence ID" value="NZ_CP014639.1"/>
</dbReference>
<keyword evidence="1" id="KW-1133">Transmembrane helix</keyword>
<dbReference type="OrthoDB" id="19087at2"/>
<dbReference type="InterPro" id="IPR036457">
    <property type="entry name" value="PPM-type-like_dom_sf"/>
</dbReference>
<keyword evidence="1" id="KW-0472">Membrane</keyword>
<keyword evidence="1" id="KW-0812">Transmembrane</keyword>
<organism evidence="2 3">
    <name type="scientific">Candidatus Chlamydia sanziniae</name>
    <dbReference type="NCBI Taxonomy" id="1806891"/>
    <lineage>
        <taxon>Bacteria</taxon>
        <taxon>Pseudomonadati</taxon>
        <taxon>Chlamydiota</taxon>
        <taxon>Chlamydiia</taxon>
        <taxon>Chlamydiales</taxon>
        <taxon>Chlamydiaceae</taxon>
        <taxon>Chlamydia/Chlamydophila group</taxon>
        <taxon>Chlamydia</taxon>
    </lineage>
</organism>
<dbReference type="Gene3D" id="3.60.40.10">
    <property type="entry name" value="PPM-type phosphatase domain"/>
    <property type="match status" value="1"/>
</dbReference>
<dbReference type="KEGG" id="csaz:Cs308_0422"/>
<feature type="transmembrane region" description="Helical" evidence="1">
    <location>
        <begin position="9"/>
        <end position="33"/>
    </location>
</feature>
<dbReference type="STRING" id="1806891.Cs308_0422"/>
<sequence>MKYTFTKRILFFLFLVIPIPLILNFIVLGFFSFSAAKANLVQVLHTQATNLSMEFEKKLSLHKLFLKRLASTLALKTYASSEDFHTQAYTEMMALSDTEFSLCLINPLDHSIKTKHPGSPFIRYLKQHPEIKKKLAAASGHAILLTIPAKEPVHYLVLVEDLEIWNSPGSSGLLIGFYPMSFLQKDLFQSLHITQGNICLVNKYGEVLFCAQKSETPLVFSLDLPNLPQFQPKQQSDAIVIEASSKIMQEKGIVSCTISNRKYLGLILNKIPIQGIYTLSLFPRSVFLRTVLKMPLNVLVFYFLAFILMGWILSKLNKRLNKPLQELTLCMEAAWRGDHNVRFQPQPYGYEINELGNIFNCTLLLLLNSIEKADIDYKSGNKLQKELAILESLQSSLLTPKFPSFPTVSFSLQHLKGRQLSGHFHGWQVKDHKQTLLGMLGLAGDIGLPSYLYALSARSLFLAYANLYSSIERICEETFNNFSKITEGNEATISMTFIKYSVEQRVLSFLSIGEKAPIVFLKRGKQFLHLSMHLHYTMETGDCLICVTGCQDLTEYLLHLPIEALLKDPLSPINSENFIDYLTTMLNNRASSQADGTLAMLLFS</sequence>
<protein>
    <submittedName>
        <fullName evidence="2">Putative sigma regulatory protein-pp2c phosphatase</fullName>
    </submittedName>
</protein>
<feature type="transmembrane region" description="Helical" evidence="1">
    <location>
        <begin position="263"/>
        <end position="282"/>
    </location>
</feature>
<dbReference type="AlphaFoldDB" id="A0A1A9HWW2"/>
<evidence type="ECO:0000256" key="1">
    <source>
        <dbReference type="SAM" id="Phobius"/>
    </source>
</evidence>
<evidence type="ECO:0000313" key="3">
    <source>
        <dbReference type="Proteomes" id="UP000078162"/>
    </source>
</evidence>
<dbReference type="EMBL" id="CP014639">
    <property type="protein sequence ID" value="ANH78593.1"/>
    <property type="molecule type" value="Genomic_DNA"/>
</dbReference>
<evidence type="ECO:0000313" key="2">
    <source>
        <dbReference type="EMBL" id="ANH78593.1"/>
    </source>
</evidence>
<dbReference type="PATRIC" id="fig|1806891.3.peg.413"/>
<gene>
    <name evidence="2" type="ORF">Cs308_0422</name>
</gene>
<feature type="transmembrane region" description="Helical" evidence="1">
    <location>
        <begin position="294"/>
        <end position="313"/>
    </location>
</feature>
<proteinExistence type="predicted"/>
<name>A0A1A9HWW2_9CHLA</name>
<accession>A0A1A9HWW2</accession>
<reference evidence="2 3" key="1">
    <citation type="submission" date="2016-03" db="EMBL/GenBank/DDBJ databases">
        <title>Culture-independent genomics supports pathogen discovery for uncultivable bacteria within the genus Chlamydia.</title>
        <authorList>
            <person name="Taylor-Brown A."/>
            <person name="Bachmann N.L."/>
            <person name="Borel N."/>
            <person name="Polkinghorne A."/>
        </authorList>
    </citation>
    <scope>NUCLEOTIDE SEQUENCE [LARGE SCALE GENOMIC DNA]</scope>
    <source>
        <strain evidence="2 3">2742-308</strain>
    </source>
</reference>
<keyword evidence="3" id="KW-1185">Reference proteome</keyword>
<dbReference type="Proteomes" id="UP000078162">
    <property type="component" value="Chromosome"/>
</dbReference>